<comment type="similarity">
    <text evidence="2">Belongs to the RLP family.</text>
</comment>
<reference evidence="13" key="1">
    <citation type="submission" date="2023-07" db="EMBL/GenBank/DDBJ databases">
        <title>draft genome sequence of fig (Ficus carica).</title>
        <authorList>
            <person name="Takahashi T."/>
            <person name="Nishimura K."/>
        </authorList>
    </citation>
    <scope>NUCLEOTIDE SEQUENCE</scope>
</reference>
<dbReference type="Gene3D" id="3.80.10.10">
    <property type="entry name" value="Ribonuclease Inhibitor"/>
    <property type="match status" value="3"/>
</dbReference>
<keyword evidence="4" id="KW-0433">Leucine-rich repeat</keyword>
<gene>
    <name evidence="13" type="ORF">TIFTF001_034529</name>
    <name evidence="14" type="ORF">TIFTF001_034550</name>
</gene>
<evidence type="ECO:0000313" key="14">
    <source>
        <dbReference type="EMBL" id="GMN65478.1"/>
    </source>
</evidence>
<dbReference type="Pfam" id="PF00560">
    <property type="entry name" value="LRR_1"/>
    <property type="match status" value="8"/>
</dbReference>
<dbReference type="InterPro" id="IPR003591">
    <property type="entry name" value="Leu-rich_rpt_typical-subtyp"/>
</dbReference>
<evidence type="ECO:0000313" key="15">
    <source>
        <dbReference type="Proteomes" id="UP001187192"/>
    </source>
</evidence>
<keyword evidence="10" id="KW-0675">Receptor</keyword>
<keyword evidence="5 12" id="KW-0812">Transmembrane</keyword>
<dbReference type="EMBL" id="BTGU01000238">
    <property type="protein sequence ID" value="GMN65478.1"/>
    <property type="molecule type" value="Genomic_DNA"/>
</dbReference>
<dbReference type="SMART" id="SM00369">
    <property type="entry name" value="LRR_TYP"/>
    <property type="match status" value="8"/>
</dbReference>
<protein>
    <submittedName>
        <fullName evidence="13">Uncharacterized protein</fullName>
    </submittedName>
</protein>
<organism evidence="13 15">
    <name type="scientific">Ficus carica</name>
    <name type="common">Common fig</name>
    <dbReference type="NCBI Taxonomy" id="3494"/>
    <lineage>
        <taxon>Eukaryota</taxon>
        <taxon>Viridiplantae</taxon>
        <taxon>Streptophyta</taxon>
        <taxon>Embryophyta</taxon>
        <taxon>Tracheophyta</taxon>
        <taxon>Spermatophyta</taxon>
        <taxon>Magnoliopsida</taxon>
        <taxon>eudicotyledons</taxon>
        <taxon>Gunneridae</taxon>
        <taxon>Pentapetalae</taxon>
        <taxon>rosids</taxon>
        <taxon>fabids</taxon>
        <taxon>Rosales</taxon>
        <taxon>Moraceae</taxon>
        <taxon>Ficeae</taxon>
        <taxon>Ficus</taxon>
    </lineage>
</organism>
<dbReference type="FunFam" id="3.80.10.10:FF:000041">
    <property type="entry name" value="LRR receptor-like serine/threonine-protein kinase ERECTA"/>
    <property type="match status" value="1"/>
</dbReference>
<dbReference type="GO" id="GO:0005886">
    <property type="term" value="C:plasma membrane"/>
    <property type="evidence" value="ECO:0007669"/>
    <property type="project" value="UniProtKB-SubCell"/>
</dbReference>
<dbReference type="PANTHER" id="PTHR48063">
    <property type="entry name" value="LRR RECEPTOR-LIKE KINASE"/>
    <property type="match status" value="1"/>
</dbReference>
<evidence type="ECO:0000256" key="12">
    <source>
        <dbReference type="SAM" id="Phobius"/>
    </source>
</evidence>
<evidence type="ECO:0000256" key="8">
    <source>
        <dbReference type="ARBA" id="ARBA00022989"/>
    </source>
</evidence>
<feature type="transmembrane region" description="Helical" evidence="12">
    <location>
        <begin position="647"/>
        <end position="669"/>
    </location>
</feature>
<keyword evidence="9 12" id="KW-0472">Membrane</keyword>
<dbReference type="PANTHER" id="PTHR48063:SF98">
    <property type="entry name" value="LRR RECEPTOR-LIKE SERINE_THREONINE-PROTEIN KINASE FLS2"/>
    <property type="match status" value="1"/>
</dbReference>
<evidence type="ECO:0000256" key="3">
    <source>
        <dbReference type="ARBA" id="ARBA00022475"/>
    </source>
</evidence>
<comment type="subcellular location">
    <subcellularLocation>
        <location evidence="1">Cell membrane</location>
        <topology evidence="1">Single-pass type I membrane protein</topology>
    </subcellularLocation>
</comment>
<dbReference type="Pfam" id="PF13855">
    <property type="entry name" value="LRR_8"/>
    <property type="match status" value="1"/>
</dbReference>
<sequence>MAALTYLDLYSNHLEGFIPEFFGNMTSLTHLDLGGNHLEGLIPTSFGNMTAITFINLGGNLLEGSIPEAFGNMTTLEHLDLSHIYNLDVEISKFSWISMKYLDLDSSPISGPMPNFTLMPSLQVLRLSSTQLRGNVSKSIGQLSQLSELDISANFIEGVMSEAHFSRLFHLFFLNLSYNPGLVLNMSPDWNPPFQLWSIHIGSCMLGHFPKWIQTQKDLDVIEMPNSKISGCIPNTFWNFPAKLMRIDLSNNEIRGAICDDNQSGGRNISKSVFDNPSVDLSVDLSSNQLEGSIPLVLFEVGALNLSNNRLSELHSLCNVTKFLPLIFLDISYNQLSGELPDCWSYMKGLKILLLANNKLSGRIPVSIGSLTKIESLHLGNNSLIGELPSSLKKLRKLIVLDVAENNLVGPIPAWIGKSMKQIAILSLRSNYFNGSIPLHFCGLENLQVLDLSSNNLSSGIPTCLGNLSAMKESGSTVHSEAILDDYYFEELFEVWKGQENELKNLFLLKNMDLSSNKLMGEIPREITELVALVSLNLSRNNLSGQIPQEIGRLESLDVLDLSKNHLSGRIPSSLSQIDRLNTLDLSNNSLSGKIPTGTQLQARDAAAYMGNPELCGDPLPKCPGEENPTIGKASQEDQDAFISKGFFISAAAGFIVAFWGVCLTLIFVKSWRYRYFKALNNAGDWLYVTVAVRKAKLLRIIKS</sequence>
<evidence type="ECO:0000256" key="10">
    <source>
        <dbReference type="ARBA" id="ARBA00023170"/>
    </source>
</evidence>
<evidence type="ECO:0000256" key="9">
    <source>
        <dbReference type="ARBA" id="ARBA00023136"/>
    </source>
</evidence>
<keyword evidence="11" id="KW-0325">Glycoprotein</keyword>
<evidence type="ECO:0000256" key="4">
    <source>
        <dbReference type="ARBA" id="ARBA00022614"/>
    </source>
</evidence>
<keyword evidence="6" id="KW-0732">Signal</keyword>
<keyword evidence="3" id="KW-1003">Cell membrane</keyword>
<evidence type="ECO:0000256" key="7">
    <source>
        <dbReference type="ARBA" id="ARBA00022737"/>
    </source>
</evidence>
<dbReference type="InterPro" id="IPR032675">
    <property type="entry name" value="LRR_dom_sf"/>
</dbReference>
<evidence type="ECO:0000256" key="5">
    <source>
        <dbReference type="ARBA" id="ARBA00022692"/>
    </source>
</evidence>
<comment type="caution">
    <text evidence="13">The sequence shown here is derived from an EMBL/GenBank/DDBJ whole genome shotgun (WGS) entry which is preliminary data.</text>
</comment>
<evidence type="ECO:0000256" key="2">
    <source>
        <dbReference type="ARBA" id="ARBA00009592"/>
    </source>
</evidence>
<proteinExistence type="inferred from homology"/>
<evidence type="ECO:0000256" key="6">
    <source>
        <dbReference type="ARBA" id="ARBA00022729"/>
    </source>
</evidence>
<dbReference type="Proteomes" id="UP001187192">
    <property type="component" value="Unassembled WGS sequence"/>
</dbReference>
<dbReference type="EMBL" id="BTGU01000237">
    <property type="protein sequence ID" value="GMN65473.1"/>
    <property type="molecule type" value="Genomic_DNA"/>
</dbReference>
<dbReference type="InterPro" id="IPR046956">
    <property type="entry name" value="RLP23-like"/>
</dbReference>
<accession>A0AA88E1H5</accession>
<evidence type="ECO:0000313" key="13">
    <source>
        <dbReference type="EMBL" id="GMN65473.1"/>
    </source>
</evidence>
<name>A0AA88E1H5_FICCA</name>
<dbReference type="PROSITE" id="PS51450">
    <property type="entry name" value="LRR"/>
    <property type="match status" value="2"/>
</dbReference>
<dbReference type="AlphaFoldDB" id="A0AA88E1H5"/>
<dbReference type="SUPFAM" id="SSF52047">
    <property type="entry name" value="RNI-like"/>
    <property type="match status" value="1"/>
</dbReference>
<evidence type="ECO:0000256" key="1">
    <source>
        <dbReference type="ARBA" id="ARBA00004251"/>
    </source>
</evidence>
<dbReference type="SUPFAM" id="SSF52058">
    <property type="entry name" value="L domain-like"/>
    <property type="match status" value="1"/>
</dbReference>
<dbReference type="FunFam" id="3.80.10.10:FF:000095">
    <property type="entry name" value="LRR receptor-like serine/threonine-protein kinase GSO1"/>
    <property type="match status" value="1"/>
</dbReference>
<keyword evidence="15" id="KW-1185">Reference proteome</keyword>
<evidence type="ECO:0000256" key="11">
    <source>
        <dbReference type="ARBA" id="ARBA00023180"/>
    </source>
</evidence>
<dbReference type="InterPro" id="IPR001611">
    <property type="entry name" value="Leu-rich_rpt"/>
</dbReference>
<keyword evidence="7" id="KW-0677">Repeat</keyword>
<keyword evidence="8 12" id="KW-1133">Transmembrane helix</keyword>
<dbReference type="FunFam" id="3.80.10.10:FF:000111">
    <property type="entry name" value="LRR receptor-like serine/threonine-protein kinase ERECTA"/>
    <property type="match status" value="1"/>
</dbReference>
<dbReference type="SMART" id="SM00365">
    <property type="entry name" value="LRR_SD22"/>
    <property type="match status" value="5"/>
</dbReference>
<dbReference type="PRINTS" id="PR00019">
    <property type="entry name" value="LEURICHRPT"/>
</dbReference>